<dbReference type="PANTHER" id="PTHR48011">
    <property type="entry name" value="CCR4-NOT TRANSCRIPTIONAL COMPLEX SUBUNIT CAF120-RELATED"/>
    <property type="match status" value="1"/>
</dbReference>
<dbReference type="PANTHER" id="PTHR48011:SF4">
    <property type="entry name" value="MITOGEN-ACTIVATED PROTEIN KINASE KINASE KINASE 19"/>
    <property type="match status" value="1"/>
</dbReference>
<dbReference type="SUPFAM" id="SSF56112">
    <property type="entry name" value="Protein kinase-like (PK-like)"/>
    <property type="match status" value="1"/>
</dbReference>
<dbReference type="GO" id="GO:0004672">
    <property type="term" value="F:protein kinase activity"/>
    <property type="evidence" value="ECO:0007669"/>
    <property type="project" value="InterPro"/>
</dbReference>
<dbReference type="InterPro" id="IPR011009">
    <property type="entry name" value="Kinase-like_dom_sf"/>
</dbReference>
<dbReference type="PROSITE" id="PS50011">
    <property type="entry name" value="PROTEIN_KINASE_DOM"/>
    <property type="match status" value="1"/>
</dbReference>
<dbReference type="EMBL" id="JBGBPQ010000004">
    <property type="protein sequence ID" value="KAL1525865.1"/>
    <property type="molecule type" value="Genomic_DNA"/>
</dbReference>
<dbReference type="Pfam" id="PF00069">
    <property type="entry name" value="Pkinase"/>
    <property type="match status" value="1"/>
</dbReference>
<accession>A0AB34JYV5</accession>
<dbReference type="GO" id="GO:0007165">
    <property type="term" value="P:signal transduction"/>
    <property type="evidence" value="ECO:0007669"/>
    <property type="project" value="TreeGrafter"/>
</dbReference>
<gene>
    <name evidence="2" type="ORF">AB1Y20_020696</name>
</gene>
<protein>
    <recommendedName>
        <fullName evidence="1">Protein kinase domain-containing protein</fullName>
    </recommendedName>
</protein>
<keyword evidence="3" id="KW-1185">Reference proteome</keyword>
<sequence length="293" mass="32067">MQLLSGLFELRSKNLVHMDIKPGNIFKVMDARTQDDIWKLGDMDSVCSEGESVHSFTVHYSAPELARAELDGAKTFAKHKMDIWSAGLVVLEVATSEPILEPTLTRDEALHKLCSAKFENELSTSLENLNMAMKTFLQHMLQLEAKKRQEAGQLLCSSFLSGNVTTTIRRAANAEVVSAIEMTAVKVDLMSHQVAANASMLGAILQGEHDCPRWLVVVPKKPSSSSMDWLKPKSWLNTTVVGPKRARSSKAHSFVGLGGQIWPGNPSRSHDAAIGCWCCAPGRVTHPVSLGSF</sequence>
<name>A0AB34JYV5_PRYPA</name>
<reference evidence="2 3" key="1">
    <citation type="journal article" date="2024" name="Science">
        <title>Giant polyketide synthase enzymes in the biosynthesis of giant marine polyether toxins.</title>
        <authorList>
            <person name="Fallon T.R."/>
            <person name="Shende V.V."/>
            <person name="Wierzbicki I.H."/>
            <person name="Pendleton A.L."/>
            <person name="Watervoot N.F."/>
            <person name="Auber R.P."/>
            <person name="Gonzalez D.J."/>
            <person name="Wisecaver J.H."/>
            <person name="Moore B.S."/>
        </authorList>
    </citation>
    <scope>NUCLEOTIDE SEQUENCE [LARGE SCALE GENOMIC DNA]</scope>
    <source>
        <strain evidence="2 3">12B1</strain>
    </source>
</reference>
<comment type="caution">
    <text evidence="2">The sequence shown here is derived from an EMBL/GenBank/DDBJ whole genome shotgun (WGS) entry which is preliminary data.</text>
</comment>
<dbReference type="InterPro" id="IPR052751">
    <property type="entry name" value="Plant_MAPKKK"/>
</dbReference>
<proteinExistence type="predicted"/>
<dbReference type="InterPro" id="IPR000719">
    <property type="entry name" value="Prot_kinase_dom"/>
</dbReference>
<evidence type="ECO:0000313" key="2">
    <source>
        <dbReference type="EMBL" id="KAL1525865.1"/>
    </source>
</evidence>
<dbReference type="Gene3D" id="1.10.510.10">
    <property type="entry name" value="Transferase(Phosphotransferase) domain 1"/>
    <property type="match status" value="1"/>
</dbReference>
<dbReference type="Proteomes" id="UP001515480">
    <property type="component" value="Unassembled WGS sequence"/>
</dbReference>
<feature type="domain" description="Protein kinase" evidence="1">
    <location>
        <begin position="1"/>
        <end position="160"/>
    </location>
</feature>
<dbReference type="GO" id="GO:0005524">
    <property type="term" value="F:ATP binding"/>
    <property type="evidence" value="ECO:0007669"/>
    <property type="project" value="InterPro"/>
</dbReference>
<organism evidence="2 3">
    <name type="scientific">Prymnesium parvum</name>
    <name type="common">Toxic golden alga</name>
    <dbReference type="NCBI Taxonomy" id="97485"/>
    <lineage>
        <taxon>Eukaryota</taxon>
        <taxon>Haptista</taxon>
        <taxon>Haptophyta</taxon>
        <taxon>Prymnesiophyceae</taxon>
        <taxon>Prymnesiales</taxon>
        <taxon>Prymnesiaceae</taxon>
        <taxon>Prymnesium</taxon>
    </lineage>
</organism>
<dbReference type="AlphaFoldDB" id="A0AB34JYV5"/>
<evidence type="ECO:0000313" key="3">
    <source>
        <dbReference type="Proteomes" id="UP001515480"/>
    </source>
</evidence>
<evidence type="ECO:0000259" key="1">
    <source>
        <dbReference type="PROSITE" id="PS50011"/>
    </source>
</evidence>